<reference evidence="2" key="1">
    <citation type="submission" date="2023-05" db="EMBL/GenBank/DDBJ databases">
        <title>Nepenthes gracilis genome sequencing.</title>
        <authorList>
            <person name="Fukushima K."/>
        </authorList>
    </citation>
    <scope>NUCLEOTIDE SEQUENCE</scope>
    <source>
        <strain evidence="2">SING2019-196</strain>
    </source>
</reference>
<proteinExistence type="predicted"/>
<evidence type="ECO:0000313" key="3">
    <source>
        <dbReference type="Proteomes" id="UP001279734"/>
    </source>
</evidence>
<name>A0AAD3SU25_NEPGR</name>
<gene>
    <name evidence="2" type="ORF">Nepgr_018463</name>
</gene>
<protein>
    <submittedName>
        <fullName evidence="2">Uncharacterized protein</fullName>
    </submittedName>
</protein>
<dbReference type="Pfam" id="PF02358">
    <property type="entry name" value="Trehalose_PPase"/>
    <property type="match status" value="1"/>
</dbReference>
<dbReference type="InterPro" id="IPR003337">
    <property type="entry name" value="Trehalose_PPase"/>
</dbReference>
<dbReference type="EMBL" id="BSYO01000016">
    <property type="protein sequence ID" value="GMH16622.1"/>
    <property type="molecule type" value="Genomic_DNA"/>
</dbReference>
<sequence length="100" mass="11273">MSIILKVFLGALRSSHVSGLFFNVVVHSPSRRSSDSRWKSCMTTTDFEWKKKAKPVMELYSEATDGAMVWNHQAADPVLGSRLAKELPDHLENVLANRSR</sequence>
<keyword evidence="1" id="KW-0732">Signal</keyword>
<feature type="signal peptide" evidence="1">
    <location>
        <begin position="1"/>
        <end position="19"/>
    </location>
</feature>
<keyword evidence="3" id="KW-1185">Reference proteome</keyword>
<feature type="chain" id="PRO_5042206527" evidence="1">
    <location>
        <begin position="20"/>
        <end position="100"/>
    </location>
</feature>
<dbReference type="AlphaFoldDB" id="A0AAD3SU25"/>
<dbReference type="GO" id="GO:0005992">
    <property type="term" value="P:trehalose biosynthetic process"/>
    <property type="evidence" value="ECO:0007669"/>
    <property type="project" value="InterPro"/>
</dbReference>
<evidence type="ECO:0000313" key="2">
    <source>
        <dbReference type="EMBL" id="GMH16622.1"/>
    </source>
</evidence>
<comment type="caution">
    <text evidence="2">The sequence shown here is derived from an EMBL/GenBank/DDBJ whole genome shotgun (WGS) entry which is preliminary data.</text>
</comment>
<organism evidence="2 3">
    <name type="scientific">Nepenthes gracilis</name>
    <name type="common">Slender pitcher plant</name>
    <dbReference type="NCBI Taxonomy" id="150966"/>
    <lineage>
        <taxon>Eukaryota</taxon>
        <taxon>Viridiplantae</taxon>
        <taxon>Streptophyta</taxon>
        <taxon>Embryophyta</taxon>
        <taxon>Tracheophyta</taxon>
        <taxon>Spermatophyta</taxon>
        <taxon>Magnoliopsida</taxon>
        <taxon>eudicotyledons</taxon>
        <taxon>Gunneridae</taxon>
        <taxon>Pentapetalae</taxon>
        <taxon>Caryophyllales</taxon>
        <taxon>Nepenthaceae</taxon>
        <taxon>Nepenthes</taxon>
    </lineage>
</organism>
<evidence type="ECO:0000256" key="1">
    <source>
        <dbReference type="SAM" id="SignalP"/>
    </source>
</evidence>
<dbReference type="Proteomes" id="UP001279734">
    <property type="component" value="Unassembled WGS sequence"/>
</dbReference>
<accession>A0AAD3SU25</accession>